<dbReference type="PANTHER" id="PTHR47209">
    <property type="entry name" value="OS06G0639500 PROTEIN"/>
    <property type="match status" value="1"/>
</dbReference>
<keyword evidence="1" id="KW-1133">Transmembrane helix</keyword>
<protein>
    <submittedName>
        <fullName evidence="2">Uncharacterized protein</fullName>
    </submittedName>
</protein>
<reference evidence="2 3" key="1">
    <citation type="submission" date="2017-09" db="EMBL/GenBank/DDBJ databases">
        <authorList>
            <consortium name="International Durum Wheat Genome Sequencing Consortium (IDWGSC)"/>
            <person name="Milanesi L."/>
        </authorList>
    </citation>
    <scope>NUCLEOTIDE SEQUENCE [LARGE SCALE GENOMIC DNA]</scope>
    <source>
        <strain evidence="3">cv. Svevo</strain>
    </source>
</reference>
<keyword evidence="3" id="KW-1185">Reference proteome</keyword>
<name>A0A9R0QBU4_TRITD</name>
<dbReference type="Gramene" id="TRITD1Av1G186520.3">
    <property type="protein sequence ID" value="TRITD1Av1G186520.3"/>
    <property type="gene ID" value="TRITD1Av1G186520"/>
</dbReference>
<keyword evidence="1" id="KW-0472">Membrane</keyword>
<keyword evidence="1" id="KW-0812">Transmembrane</keyword>
<dbReference type="PANTHER" id="PTHR47209:SF1">
    <property type="entry name" value="OS06G0639500 PROTEIN"/>
    <property type="match status" value="1"/>
</dbReference>
<organism evidence="2 3">
    <name type="scientific">Triticum turgidum subsp. durum</name>
    <name type="common">Durum wheat</name>
    <name type="synonym">Triticum durum</name>
    <dbReference type="NCBI Taxonomy" id="4567"/>
    <lineage>
        <taxon>Eukaryota</taxon>
        <taxon>Viridiplantae</taxon>
        <taxon>Streptophyta</taxon>
        <taxon>Embryophyta</taxon>
        <taxon>Tracheophyta</taxon>
        <taxon>Spermatophyta</taxon>
        <taxon>Magnoliopsida</taxon>
        <taxon>Liliopsida</taxon>
        <taxon>Poales</taxon>
        <taxon>Poaceae</taxon>
        <taxon>BOP clade</taxon>
        <taxon>Pooideae</taxon>
        <taxon>Triticodae</taxon>
        <taxon>Triticeae</taxon>
        <taxon>Triticinae</taxon>
        <taxon>Triticum</taxon>
    </lineage>
</organism>
<proteinExistence type="predicted"/>
<dbReference type="InterPro" id="IPR053293">
    <property type="entry name" value="OCM_Kinase"/>
</dbReference>
<feature type="transmembrane region" description="Helical" evidence="1">
    <location>
        <begin position="93"/>
        <end position="112"/>
    </location>
</feature>
<dbReference type="EMBL" id="LT934111">
    <property type="protein sequence ID" value="VAH08729.1"/>
    <property type="molecule type" value="Genomic_DNA"/>
</dbReference>
<dbReference type="SUPFAM" id="SSF56112">
    <property type="entry name" value="Protein kinase-like (PK-like)"/>
    <property type="match status" value="1"/>
</dbReference>
<gene>
    <name evidence="2" type="ORF">TRITD_1Av1G186520</name>
</gene>
<accession>A0A9R0QBU4</accession>
<evidence type="ECO:0000256" key="1">
    <source>
        <dbReference type="SAM" id="Phobius"/>
    </source>
</evidence>
<sequence>MPQNIGDQTSEAQLVTRLTHWGFAWSILEMFSGVQTWCAKSPDEIYQSVVLKKEKPRFLYNLPTEVANVLSGCYEYEFQDHSLMLDILQSFEMFLYISFVYSNFLFLTRSALHMHTYMNKPYMICSFTDGLRRSEMYNSRIDPNDKLEVTHERWQRKIADIK</sequence>
<evidence type="ECO:0000313" key="2">
    <source>
        <dbReference type="EMBL" id="VAH08729.1"/>
    </source>
</evidence>
<dbReference type="AlphaFoldDB" id="A0A9R0QBU4"/>
<dbReference type="InterPro" id="IPR011009">
    <property type="entry name" value="Kinase-like_dom_sf"/>
</dbReference>
<dbReference type="Proteomes" id="UP000324705">
    <property type="component" value="Chromosome 1A"/>
</dbReference>
<evidence type="ECO:0000313" key="3">
    <source>
        <dbReference type="Proteomes" id="UP000324705"/>
    </source>
</evidence>